<sequence>MSSDATRGTEMGPAGFILSVSLITACRYVRFSRSESSTIRSFPTFSSISCFSAAMARRLFRRFDSIHVSVTDVVSAAAIITAYI</sequence>
<evidence type="ECO:0000313" key="1">
    <source>
        <dbReference type="EMBL" id="CAL1397664.1"/>
    </source>
</evidence>
<gene>
    <name evidence="1" type="ORF">LTRI10_LOCUS37944</name>
</gene>
<dbReference type="AlphaFoldDB" id="A0AAV2FH96"/>
<dbReference type="Proteomes" id="UP001497516">
    <property type="component" value="Chromosome 6"/>
</dbReference>
<protein>
    <submittedName>
        <fullName evidence="1">Uncharacterized protein</fullName>
    </submittedName>
</protein>
<name>A0AAV2FH96_9ROSI</name>
<keyword evidence="2" id="KW-1185">Reference proteome</keyword>
<evidence type="ECO:0000313" key="2">
    <source>
        <dbReference type="Proteomes" id="UP001497516"/>
    </source>
</evidence>
<accession>A0AAV2FH96</accession>
<dbReference type="PROSITE" id="PS51257">
    <property type="entry name" value="PROKAR_LIPOPROTEIN"/>
    <property type="match status" value="1"/>
</dbReference>
<dbReference type="EMBL" id="OZ034819">
    <property type="protein sequence ID" value="CAL1397664.1"/>
    <property type="molecule type" value="Genomic_DNA"/>
</dbReference>
<proteinExistence type="predicted"/>
<organism evidence="1 2">
    <name type="scientific">Linum trigynum</name>
    <dbReference type="NCBI Taxonomy" id="586398"/>
    <lineage>
        <taxon>Eukaryota</taxon>
        <taxon>Viridiplantae</taxon>
        <taxon>Streptophyta</taxon>
        <taxon>Embryophyta</taxon>
        <taxon>Tracheophyta</taxon>
        <taxon>Spermatophyta</taxon>
        <taxon>Magnoliopsida</taxon>
        <taxon>eudicotyledons</taxon>
        <taxon>Gunneridae</taxon>
        <taxon>Pentapetalae</taxon>
        <taxon>rosids</taxon>
        <taxon>fabids</taxon>
        <taxon>Malpighiales</taxon>
        <taxon>Linaceae</taxon>
        <taxon>Linum</taxon>
    </lineage>
</organism>
<reference evidence="1 2" key="1">
    <citation type="submission" date="2024-04" db="EMBL/GenBank/DDBJ databases">
        <authorList>
            <person name="Fracassetti M."/>
        </authorList>
    </citation>
    <scope>NUCLEOTIDE SEQUENCE [LARGE SCALE GENOMIC DNA]</scope>
</reference>